<dbReference type="InterPro" id="IPR006015">
    <property type="entry name" value="Universal_stress_UspA"/>
</dbReference>
<dbReference type="Pfam" id="PF00582">
    <property type="entry name" value="Usp"/>
    <property type="match status" value="1"/>
</dbReference>
<dbReference type="SUPFAM" id="SSF52402">
    <property type="entry name" value="Adenine nucleotide alpha hydrolases-like"/>
    <property type="match status" value="1"/>
</dbReference>
<evidence type="ECO:0000256" key="1">
    <source>
        <dbReference type="ARBA" id="ARBA00008791"/>
    </source>
</evidence>
<sequence length="148" mass="15332">MGKIVVGVDGSSGSIAALKEAARMANATGWWLDVVACWNAPTSLVVPYALGSVELEEGTRQLLQDTVTSTFGMPLPANMSTTLVHGQPRQKLIEMSAGSDMLVVGRRGYGGFAGLLLGSVSQACVAHAHCPVLVVNTGKEADGPAHDQ</sequence>
<evidence type="ECO:0000259" key="2">
    <source>
        <dbReference type="Pfam" id="PF00582"/>
    </source>
</evidence>
<reference evidence="4" key="1">
    <citation type="submission" date="2015-11" db="EMBL/GenBank/DDBJ databases">
        <authorList>
            <person name="Kumar R."/>
            <person name="Singh D."/>
            <person name="Swarnkar M.K."/>
            <person name="Singh A.K."/>
            <person name="Kumar S."/>
        </authorList>
    </citation>
    <scope>NUCLEOTIDE SEQUENCE [LARGE SCALE GENOMIC DNA]</scope>
    <source>
        <strain evidence="4">ERGS4:06</strain>
    </source>
</reference>
<organism evidence="3 4">
    <name type="scientific">Arthrobacter alpinus</name>
    <dbReference type="NCBI Taxonomy" id="656366"/>
    <lineage>
        <taxon>Bacteria</taxon>
        <taxon>Bacillati</taxon>
        <taxon>Actinomycetota</taxon>
        <taxon>Actinomycetes</taxon>
        <taxon>Micrococcales</taxon>
        <taxon>Micrococcaceae</taxon>
        <taxon>Arthrobacter</taxon>
    </lineage>
</organism>
<dbReference type="AlphaFoldDB" id="A0A0S2M469"/>
<evidence type="ECO:0000313" key="3">
    <source>
        <dbReference type="EMBL" id="ALO68546.1"/>
    </source>
</evidence>
<name>A0A0S2M469_9MICC</name>
<comment type="similarity">
    <text evidence="1">Belongs to the universal stress protein A family.</text>
</comment>
<proteinExistence type="inferred from homology"/>
<dbReference type="InterPro" id="IPR006016">
    <property type="entry name" value="UspA"/>
</dbReference>
<dbReference type="InterPro" id="IPR014729">
    <property type="entry name" value="Rossmann-like_a/b/a_fold"/>
</dbReference>
<dbReference type="PRINTS" id="PR01438">
    <property type="entry name" value="UNVRSLSTRESS"/>
</dbReference>
<dbReference type="EMBL" id="CP013200">
    <property type="protein sequence ID" value="ALO68546.1"/>
    <property type="molecule type" value="Genomic_DNA"/>
</dbReference>
<accession>A0A0S2M469</accession>
<dbReference type="Proteomes" id="UP000059574">
    <property type="component" value="Chromosome"/>
</dbReference>
<dbReference type="PANTHER" id="PTHR46553">
    <property type="entry name" value="ADENINE NUCLEOTIDE ALPHA HYDROLASES-LIKE SUPERFAMILY PROTEIN"/>
    <property type="match status" value="1"/>
</dbReference>
<gene>
    <name evidence="3" type="ORF">AS189_13195</name>
</gene>
<protein>
    <recommendedName>
        <fullName evidence="2">UspA domain-containing protein</fullName>
    </recommendedName>
</protein>
<dbReference type="Gene3D" id="3.40.50.620">
    <property type="entry name" value="HUPs"/>
    <property type="match status" value="1"/>
</dbReference>
<reference evidence="3 4" key="2">
    <citation type="journal article" date="2016" name="J. Biotechnol.">
        <title>Complete genome sequence of Arthrobacter alpinus ERGS4:06, a yellow pigmented bacterium tolerant to cold and radiations isolated from Sikkim Himalaya.</title>
        <authorList>
            <person name="Kumar R."/>
            <person name="Singh D."/>
            <person name="Swarnkar M.K."/>
            <person name="Singh A.K."/>
            <person name="Kumar S."/>
        </authorList>
    </citation>
    <scope>NUCLEOTIDE SEQUENCE [LARGE SCALE GENOMIC DNA]</scope>
    <source>
        <strain evidence="3 4">ERGS4:06</strain>
    </source>
</reference>
<feature type="domain" description="UspA" evidence="2">
    <location>
        <begin position="2"/>
        <end position="135"/>
    </location>
</feature>
<evidence type="ECO:0000313" key="4">
    <source>
        <dbReference type="Proteomes" id="UP000059574"/>
    </source>
</evidence>
<dbReference type="PANTHER" id="PTHR46553:SF3">
    <property type="entry name" value="ADENINE NUCLEOTIDE ALPHA HYDROLASES-LIKE SUPERFAMILY PROTEIN"/>
    <property type="match status" value="1"/>
</dbReference>
<dbReference type="OrthoDB" id="6174426at2"/>